<reference evidence="1 2" key="1">
    <citation type="submission" date="2019-03" db="EMBL/GenBank/DDBJ databases">
        <title>Muricauda SCR12 sp.nov, a marine bacterium isolated from Pacific Ocean:the Okinawa trough.</title>
        <authorList>
            <person name="Liu L."/>
        </authorList>
    </citation>
    <scope>NUCLEOTIDE SEQUENCE [LARGE SCALE GENOMIC DNA]</scope>
    <source>
        <strain evidence="1 2">SCR12</strain>
    </source>
</reference>
<gene>
    <name evidence="1" type="ORF">EZV76_09045</name>
</gene>
<dbReference type="PROSITE" id="PS51257">
    <property type="entry name" value="PROKAR_LIPOPROTEIN"/>
    <property type="match status" value="1"/>
</dbReference>
<dbReference type="InterPro" id="IPR025345">
    <property type="entry name" value="DUF4249"/>
</dbReference>
<dbReference type="RefSeq" id="WP_136566217.1">
    <property type="nucleotide sequence ID" value="NZ_SNTZ01000003.1"/>
</dbReference>
<accession>A0A4S8RNL4</accession>
<proteinExistence type="predicted"/>
<protein>
    <submittedName>
        <fullName evidence="1">DUF4249 domain-containing protein</fullName>
    </submittedName>
</protein>
<dbReference type="Proteomes" id="UP000310406">
    <property type="component" value="Unassembled WGS sequence"/>
</dbReference>
<sequence length="285" mass="32630">MKFWKSYLFKNLSTCIAFFSLLGCEDVIEVNVPQEEPRLIVNALIRVNPNSNFVNLRVKVSLTNSFFGEIPVTNLEQITLAGAALVDYNDPGSGIYEGVRSRESFESLEGEEILLQITWEDKRYYASTTYIPAVPIDSLVIGSNTLFDEDETEVIITFTDNPDRKNYYIFDMGFGNFNTVDDQFIQGQQFTFSYFYDQKFEPGQELSISILGADQSFYNYMNLLIEQTEDNFGVFETPAATVRGNIFDVTELDNIDYFDNLKIPNEFPLGYFAVVQEYSQSIIIE</sequence>
<keyword evidence="2" id="KW-1185">Reference proteome</keyword>
<evidence type="ECO:0000313" key="1">
    <source>
        <dbReference type="EMBL" id="THV59700.1"/>
    </source>
</evidence>
<dbReference type="OrthoDB" id="1430047at2"/>
<comment type="caution">
    <text evidence="1">The sequence shown here is derived from an EMBL/GenBank/DDBJ whole genome shotgun (WGS) entry which is preliminary data.</text>
</comment>
<dbReference type="EMBL" id="SNTZ01000003">
    <property type="protein sequence ID" value="THV59700.1"/>
    <property type="molecule type" value="Genomic_DNA"/>
</dbReference>
<organism evidence="1 2">
    <name type="scientific">Flagellimonas alvinocaridis</name>
    <dbReference type="NCBI Taxonomy" id="2530200"/>
    <lineage>
        <taxon>Bacteria</taxon>
        <taxon>Pseudomonadati</taxon>
        <taxon>Bacteroidota</taxon>
        <taxon>Flavobacteriia</taxon>
        <taxon>Flavobacteriales</taxon>
        <taxon>Flavobacteriaceae</taxon>
        <taxon>Flagellimonas</taxon>
    </lineage>
</organism>
<name>A0A4S8RNL4_9FLAO</name>
<dbReference type="Pfam" id="PF14054">
    <property type="entry name" value="DUF4249"/>
    <property type="match status" value="1"/>
</dbReference>
<dbReference type="AlphaFoldDB" id="A0A4S8RNL4"/>
<evidence type="ECO:0000313" key="2">
    <source>
        <dbReference type="Proteomes" id="UP000310406"/>
    </source>
</evidence>